<evidence type="ECO:0000256" key="2">
    <source>
        <dbReference type="SAM" id="MobiDB-lite"/>
    </source>
</evidence>
<feature type="region of interest" description="Disordered" evidence="2">
    <location>
        <begin position="845"/>
        <end position="865"/>
    </location>
</feature>
<organism evidence="6 7">
    <name type="scientific">Cafeteria roenbergensis</name>
    <name type="common">Marine flagellate</name>
    <dbReference type="NCBI Taxonomy" id="33653"/>
    <lineage>
        <taxon>Eukaryota</taxon>
        <taxon>Sar</taxon>
        <taxon>Stramenopiles</taxon>
        <taxon>Bigyra</taxon>
        <taxon>Opalozoa</taxon>
        <taxon>Bicosoecida</taxon>
        <taxon>Cafeteriaceae</taxon>
        <taxon>Cafeteria</taxon>
    </lineage>
</organism>
<reference evidence="6 7" key="1">
    <citation type="submission" date="2019-07" db="EMBL/GenBank/DDBJ databases">
        <title>Genomes of Cafeteria roenbergensis.</title>
        <authorList>
            <person name="Fischer M.G."/>
            <person name="Hackl T."/>
            <person name="Roman M."/>
        </authorList>
    </citation>
    <scope>NUCLEOTIDE SEQUENCE [LARGE SCALE GENOMIC DNA]</scope>
    <source>
        <strain evidence="6 7">Cflag</strain>
    </source>
</reference>
<dbReference type="Pfam" id="PF02538">
    <property type="entry name" value="Hydantoinase_B"/>
    <property type="match status" value="1"/>
</dbReference>
<sequence>MAASPAPFPRLRFAIDRGGTFCDVFCEIETGPGAFTRRVLKLLSEDPDNYPDAPREGIRRVLQEALGRPLPPTEPVPTANITSIRMGTTVATNALLERKGEPTALVVTAGFRDLLHIGTQARPRIFDLAIRAPDTLYQRVIEASERVVPAPGPGSAPETGETVRGDNGEEFVIRKPLDEVALRAELEAARSAGLKSVAVVLLHAYAVPRHEVEVGRLCRELGFEQVSLSHQVMPMVKAVARGNTACADAYLTPHIDRYLRSFASGFADELRGVEVLFMQSDGGMTDGRGFSGHRAILSGPAGGVVGFARTTTRPEEDDVDEDEVEAGSAEPLSEEALLALPPHPVVGLDMGGTSTDVSRFDGVAMEHVYETTTAGVTVQAPQLDIHTVAAGGGSRLFVRAGMLSVGPESAGAHPGPVCYRKGGHLAVTDANAVLGRLLPEFFPSIFGPREDQPLDVDGARRAMQRLADTLPPAPAAAASAATSAAAANAAAAGAADADATVAADAAASSGPKPGSATSTRSAEDVALGFIRVANEAMCRPIRALTQMRGFDASKHTLACFGGAAGQHACAIARTLGMRRVFMQRFSGILSAVGIGLANIVEEAQEPFSAKLALPNTTSAAAEPGAGAASAELSACDDVAAAVAERARSLAAAAGAKLTSRGYAASGIKVTVFANVRYEGTDTALMVPCGDGAGWLLSDAVDGPLGALSAAVSAAPATFVAQYFREYGFTLSGRALLVEDVRVRVVSASGAGHRDIMERTSEPLPAPLVVASVVFAQGRLATPVFKLASLRRGQRVDGPALLVDETATVLVEPGFRARLSAHGDVVMKDLWAEPSAARILPPAGAVSAPPAAPAAPPAPAAPAAPAAAPASGFTCDPVQLSLFGHRFMGIAEQMGRTLQRTSISVNIKERLDFSCALFAPDGGLVANAPHLPVHLGAMSEAVRCQLRHWGDDIRDGDVLMSNHPQLAGGSHLPDITVITPVFAEPGASGSAAVCFFVASRGHHADIGGIAPGSMPPMSKRLAEEGAAIVAFKLVRDGRFREEEVSELLLAPGKSGVPGCSGSRNLPDSLSDLRAQVAANQRGISLVRELIAEYSLPRVHAYMRFIRETAAEAVRGLLMRFADRRGWRSSAGLALPDGSAGEVGHRKMAVEASDRMDDGTPIKLRITVDEATRSAEFNFAGTGPEVYGNTNAPPAVSHSAVIYVLRALIDDDVPLNQGCLEPVTIAIPPGSLLHPSVGAAVVGGNVLTSQRVVDVVLKAFGETAASQGCMNNLTFGDATLGYYETICGGAGAGRGFDGRSGTQVHMTNTRATDVEVLERRYPVVLRRFSLRDGSGGAGRWRGGCGAVRWLEFRRPLTVSILSERRTLAPFGLEGGGPGQRGINLLHRTDGRIVSLGGKSTVQVEAGESLEIRTPGGGGFGAPDAAEADEDGTVFGPVPVPAPGGLAASQQAERVPRREGGGSLGKFASDQLSA</sequence>
<evidence type="ECO:0000313" key="6">
    <source>
        <dbReference type="EMBL" id="KAA0148773.1"/>
    </source>
</evidence>
<comment type="similarity">
    <text evidence="1">Belongs to the oxoprolinase family.</text>
</comment>
<evidence type="ECO:0000259" key="4">
    <source>
        <dbReference type="Pfam" id="PF02538"/>
    </source>
</evidence>
<dbReference type="GO" id="GO:0017168">
    <property type="term" value="F:5-oxoprolinase (ATP-hydrolyzing) activity"/>
    <property type="evidence" value="ECO:0007669"/>
    <property type="project" value="TreeGrafter"/>
</dbReference>
<feature type="domain" description="Hydantoinase A/oxoprolinase" evidence="3">
    <location>
        <begin position="241"/>
        <end position="317"/>
    </location>
</feature>
<dbReference type="EMBL" id="VLTM01000143">
    <property type="protein sequence ID" value="KAA0148773.1"/>
    <property type="molecule type" value="Genomic_DNA"/>
</dbReference>
<dbReference type="GO" id="GO:0006749">
    <property type="term" value="P:glutathione metabolic process"/>
    <property type="evidence" value="ECO:0007669"/>
    <property type="project" value="TreeGrafter"/>
</dbReference>
<evidence type="ECO:0008006" key="8">
    <source>
        <dbReference type="Google" id="ProtNLM"/>
    </source>
</evidence>
<accession>A0A5A8C6Y8</accession>
<protein>
    <recommendedName>
        <fullName evidence="8">5-oxoprolinase</fullName>
    </recommendedName>
</protein>
<feature type="domain" description="Hydantoinase A/oxoprolinase" evidence="3">
    <location>
        <begin position="343"/>
        <end position="602"/>
    </location>
</feature>
<dbReference type="Pfam" id="PF01968">
    <property type="entry name" value="Hydantoinase_A"/>
    <property type="match status" value="2"/>
</dbReference>
<evidence type="ECO:0000259" key="3">
    <source>
        <dbReference type="Pfam" id="PF01968"/>
    </source>
</evidence>
<name>A0A5A8C6Y8_CAFRO</name>
<dbReference type="Pfam" id="PF05378">
    <property type="entry name" value="Hydant_A_N"/>
    <property type="match status" value="1"/>
</dbReference>
<dbReference type="PANTHER" id="PTHR11365">
    <property type="entry name" value="5-OXOPROLINASE RELATED"/>
    <property type="match status" value="1"/>
</dbReference>
<proteinExistence type="inferred from homology"/>
<dbReference type="InterPro" id="IPR008040">
    <property type="entry name" value="Hydant_A_N"/>
</dbReference>
<feature type="region of interest" description="Disordered" evidence="2">
    <location>
        <begin position="148"/>
        <end position="168"/>
    </location>
</feature>
<feature type="compositionally biased region" description="Pro residues" evidence="2">
    <location>
        <begin position="849"/>
        <end position="861"/>
    </location>
</feature>
<evidence type="ECO:0000256" key="1">
    <source>
        <dbReference type="ARBA" id="ARBA00010403"/>
    </source>
</evidence>
<gene>
    <name evidence="6" type="ORF">FNF31_07330</name>
</gene>
<feature type="domain" description="Hydantoinase B/oxoprolinase" evidence="4">
    <location>
        <begin position="875"/>
        <end position="1420"/>
    </location>
</feature>
<dbReference type="InterPro" id="IPR045079">
    <property type="entry name" value="Oxoprolinase-like"/>
</dbReference>
<dbReference type="PANTHER" id="PTHR11365:SF2">
    <property type="entry name" value="5-OXOPROLINASE"/>
    <property type="match status" value="1"/>
</dbReference>
<dbReference type="InterPro" id="IPR002821">
    <property type="entry name" value="Hydantoinase_A"/>
</dbReference>
<dbReference type="Proteomes" id="UP000325113">
    <property type="component" value="Unassembled WGS sequence"/>
</dbReference>
<feature type="region of interest" description="Disordered" evidence="2">
    <location>
        <begin position="1403"/>
        <end position="1471"/>
    </location>
</feature>
<comment type="caution">
    <text evidence="6">The sequence shown here is derived from an EMBL/GenBank/DDBJ whole genome shotgun (WGS) entry which is preliminary data.</text>
</comment>
<dbReference type="InterPro" id="IPR003692">
    <property type="entry name" value="Hydantoinase_B"/>
</dbReference>
<dbReference type="GO" id="GO:0005829">
    <property type="term" value="C:cytosol"/>
    <property type="evidence" value="ECO:0007669"/>
    <property type="project" value="TreeGrafter"/>
</dbReference>
<evidence type="ECO:0000313" key="7">
    <source>
        <dbReference type="Proteomes" id="UP000325113"/>
    </source>
</evidence>
<feature type="domain" description="Hydantoinase/oxoprolinase N-terminal" evidence="5">
    <location>
        <begin position="12"/>
        <end position="221"/>
    </location>
</feature>
<evidence type="ECO:0000259" key="5">
    <source>
        <dbReference type="Pfam" id="PF05378"/>
    </source>
</evidence>